<feature type="domain" description="PAC" evidence="1">
    <location>
        <begin position="30"/>
        <end position="85"/>
    </location>
</feature>
<reference evidence="3 4" key="1">
    <citation type="submission" date="2020-01" db="EMBL/GenBank/DDBJ databases">
        <title>Genomic analysis of Aminipila sp. CBA3637.</title>
        <authorList>
            <person name="Kim Y.B."/>
            <person name="Roh S.W."/>
        </authorList>
    </citation>
    <scope>NUCLEOTIDE SEQUENCE [LARGE SCALE GENOMIC DNA]</scope>
    <source>
        <strain evidence="3 4">CBA3637</strain>
    </source>
</reference>
<dbReference type="Pfam" id="PF00990">
    <property type="entry name" value="GGDEF"/>
    <property type="match status" value="1"/>
</dbReference>
<accession>A0A6P1MHN7</accession>
<dbReference type="PROSITE" id="PS50113">
    <property type="entry name" value="PAC"/>
    <property type="match status" value="1"/>
</dbReference>
<dbReference type="Gene3D" id="3.30.70.270">
    <property type="match status" value="1"/>
</dbReference>
<dbReference type="PANTHER" id="PTHR45138:SF9">
    <property type="entry name" value="DIGUANYLATE CYCLASE DGCM-RELATED"/>
    <property type="match status" value="1"/>
</dbReference>
<dbReference type="Gene3D" id="3.30.450.20">
    <property type="entry name" value="PAS domain"/>
    <property type="match status" value="1"/>
</dbReference>
<sequence>MNTGYVHENSKDSFCQLFYKIQGSESIVSGVFQIRLADSKVEYEDYIWMRITLTKVFDENSVPIRVLGVSEDITEEMSFKEKATKDSLTNLLNRAAFRQYTMQYLAEHMDDESGAMFLIDIDNFKHVNDQHGHVSGDELLLNIANILTSHFRSEDLICRLGGDEFTVFMKHVHDIEEVRKKAKLLSEALIFNSDKLFSTCSIGIVMKKVNSTYEDLYWYADRAMYQAKQQGKNQWYLIP</sequence>
<dbReference type="CDD" id="cd01949">
    <property type="entry name" value="GGDEF"/>
    <property type="match status" value="1"/>
</dbReference>
<dbReference type="InterPro" id="IPR035965">
    <property type="entry name" value="PAS-like_dom_sf"/>
</dbReference>
<dbReference type="Proteomes" id="UP000463883">
    <property type="component" value="Chromosome"/>
</dbReference>
<organism evidence="3 4">
    <name type="scientific">Aminipila terrae</name>
    <dbReference type="NCBI Taxonomy" id="2697030"/>
    <lineage>
        <taxon>Bacteria</taxon>
        <taxon>Bacillati</taxon>
        <taxon>Bacillota</taxon>
        <taxon>Clostridia</taxon>
        <taxon>Peptostreptococcales</taxon>
        <taxon>Anaerovoracaceae</taxon>
        <taxon>Aminipila</taxon>
    </lineage>
</organism>
<dbReference type="SUPFAM" id="SSF55785">
    <property type="entry name" value="PYP-like sensor domain (PAS domain)"/>
    <property type="match status" value="1"/>
</dbReference>
<dbReference type="PANTHER" id="PTHR45138">
    <property type="entry name" value="REGULATORY COMPONENTS OF SENSORY TRANSDUCTION SYSTEM"/>
    <property type="match status" value="1"/>
</dbReference>
<dbReference type="GO" id="GO:1902201">
    <property type="term" value="P:negative regulation of bacterial-type flagellum-dependent cell motility"/>
    <property type="evidence" value="ECO:0007669"/>
    <property type="project" value="TreeGrafter"/>
</dbReference>
<dbReference type="InterPro" id="IPR000700">
    <property type="entry name" value="PAS-assoc_C"/>
</dbReference>
<keyword evidence="4" id="KW-1185">Reference proteome</keyword>
<proteinExistence type="predicted"/>
<dbReference type="KEGG" id="amic:Ami3637_03190"/>
<evidence type="ECO:0000259" key="2">
    <source>
        <dbReference type="PROSITE" id="PS50887"/>
    </source>
</evidence>
<dbReference type="GO" id="GO:0052621">
    <property type="term" value="F:diguanylate cyclase activity"/>
    <property type="evidence" value="ECO:0007669"/>
    <property type="project" value="TreeGrafter"/>
</dbReference>
<dbReference type="AlphaFoldDB" id="A0A6P1MHN7"/>
<feature type="domain" description="GGDEF" evidence="2">
    <location>
        <begin position="112"/>
        <end position="239"/>
    </location>
</feature>
<protein>
    <submittedName>
        <fullName evidence="3">Diguanylate cyclase</fullName>
    </submittedName>
</protein>
<dbReference type="EMBL" id="CP047591">
    <property type="protein sequence ID" value="QHI71518.1"/>
    <property type="molecule type" value="Genomic_DNA"/>
</dbReference>
<dbReference type="SUPFAM" id="SSF55073">
    <property type="entry name" value="Nucleotide cyclase"/>
    <property type="match status" value="1"/>
</dbReference>
<dbReference type="SMART" id="SM00267">
    <property type="entry name" value="GGDEF"/>
    <property type="match status" value="1"/>
</dbReference>
<dbReference type="GO" id="GO:0043709">
    <property type="term" value="P:cell adhesion involved in single-species biofilm formation"/>
    <property type="evidence" value="ECO:0007669"/>
    <property type="project" value="TreeGrafter"/>
</dbReference>
<dbReference type="PROSITE" id="PS50887">
    <property type="entry name" value="GGDEF"/>
    <property type="match status" value="1"/>
</dbReference>
<dbReference type="RefSeq" id="WP_162361293.1">
    <property type="nucleotide sequence ID" value="NZ_CP047591.1"/>
</dbReference>
<evidence type="ECO:0000259" key="1">
    <source>
        <dbReference type="PROSITE" id="PS50113"/>
    </source>
</evidence>
<dbReference type="InterPro" id="IPR050469">
    <property type="entry name" value="Diguanylate_Cyclase"/>
</dbReference>
<evidence type="ECO:0000313" key="4">
    <source>
        <dbReference type="Proteomes" id="UP000463883"/>
    </source>
</evidence>
<gene>
    <name evidence="3" type="ORF">Ami3637_03190</name>
</gene>
<dbReference type="InterPro" id="IPR000160">
    <property type="entry name" value="GGDEF_dom"/>
</dbReference>
<name>A0A6P1MHN7_9FIRM</name>
<dbReference type="InterPro" id="IPR029787">
    <property type="entry name" value="Nucleotide_cyclase"/>
</dbReference>
<dbReference type="NCBIfam" id="TIGR00254">
    <property type="entry name" value="GGDEF"/>
    <property type="match status" value="1"/>
</dbReference>
<dbReference type="GO" id="GO:0005886">
    <property type="term" value="C:plasma membrane"/>
    <property type="evidence" value="ECO:0007669"/>
    <property type="project" value="TreeGrafter"/>
</dbReference>
<evidence type="ECO:0000313" key="3">
    <source>
        <dbReference type="EMBL" id="QHI71518.1"/>
    </source>
</evidence>
<dbReference type="InterPro" id="IPR043128">
    <property type="entry name" value="Rev_trsase/Diguanyl_cyclase"/>
</dbReference>